<dbReference type="Gene3D" id="3.40.47.10">
    <property type="match status" value="1"/>
</dbReference>
<dbReference type="FunFam" id="3.40.47.10:FF:000011">
    <property type="entry name" value="3-ketoacyl-CoA thiolase"/>
    <property type="match status" value="1"/>
</dbReference>
<dbReference type="NCBIfam" id="NF006516">
    <property type="entry name" value="PRK08963.1"/>
    <property type="match status" value="1"/>
</dbReference>
<accession>A0A150QPL8</accession>
<dbReference type="InterPro" id="IPR020610">
    <property type="entry name" value="Thiolase_AS"/>
</dbReference>
<dbReference type="PROSITE" id="PS00098">
    <property type="entry name" value="THIOLASE_1"/>
    <property type="match status" value="1"/>
</dbReference>
<dbReference type="Pfam" id="PF02803">
    <property type="entry name" value="Thiolase_C"/>
    <property type="match status" value="1"/>
</dbReference>
<feature type="region of interest" description="Disordered" evidence="9">
    <location>
        <begin position="1"/>
        <end position="23"/>
    </location>
</feature>
<keyword evidence="4" id="KW-0442">Lipid degradation</keyword>
<dbReference type="EMBL" id="JEMA01000440">
    <property type="protein sequence ID" value="KYF69931.1"/>
    <property type="molecule type" value="Genomic_DNA"/>
</dbReference>
<sequence length="448" mass="46873">MASGKKGKGGGKSGGASDGKGEGDRVAVVAGLRTPFTKAGTSLKALRTVDLATTVVKELIQRSEVSPRDVTLVVYGQVVPTLDWLNIAREVVLRTGLPKDIDAYSVSRACATSLQAMTSAAEAMLAGQHDVAIVGGADSMSDVPLGVSRKLAAALTELQKARTLGARLAILSRLSLKDIVPPVPGFSREPTTGEQMGEAAEKMAKQNGISREEQDAIAHRSHTNAARAWRDGTYAAEVMHVIPPPYDKPVERDNVVRDDSTLEAYAKLSPAFDRRHGTITAGNASPLTDGASALLLMREAKAKALGYEPLGYVKSWSYAAVDPGWQLLMAPVFAVPRALDRAGLSLADMDLVDMHEAFAAQVASNLKALASPSFAADKLGRSEAVGEIDPERLNVNGGSIALGHPFAATGGRMVLSTLRELKKRGGQHALLTVCAAGGLGAAVVLEAA</sequence>
<dbReference type="PANTHER" id="PTHR18919:SF107">
    <property type="entry name" value="ACETYL-COA ACETYLTRANSFERASE, CYTOSOLIC"/>
    <property type="match status" value="1"/>
</dbReference>
<evidence type="ECO:0000256" key="6">
    <source>
        <dbReference type="ARBA" id="ARBA00023315"/>
    </source>
</evidence>
<keyword evidence="3 8" id="KW-0808">Transferase</keyword>
<dbReference type="GO" id="GO:0016042">
    <property type="term" value="P:lipid catabolic process"/>
    <property type="evidence" value="ECO:0007669"/>
    <property type="project" value="UniProtKB-KW"/>
</dbReference>
<dbReference type="InterPro" id="IPR020616">
    <property type="entry name" value="Thiolase_N"/>
</dbReference>
<dbReference type="InterPro" id="IPR020617">
    <property type="entry name" value="Thiolase_C"/>
</dbReference>
<dbReference type="Pfam" id="PF00108">
    <property type="entry name" value="Thiolase_N"/>
    <property type="match status" value="1"/>
</dbReference>
<evidence type="ECO:0000313" key="12">
    <source>
        <dbReference type="EMBL" id="KYF69931.1"/>
    </source>
</evidence>
<proteinExistence type="inferred from homology"/>
<dbReference type="AlphaFoldDB" id="A0A150QPL8"/>
<keyword evidence="2" id="KW-0963">Cytoplasm</keyword>
<dbReference type="CDD" id="cd00751">
    <property type="entry name" value="thiolase"/>
    <property type="match status" value="1"/>
</dbReference>
<dbReference type="NCBIfam" id="TIGR01930">
    <property type="entry name" value="AcCoA-C-Actrans"/>
    <property type="match status" value="1"/>
</dbReference>
<evidence type="ECO:0000256" key="5">
    <source>
        <dbReference type="ARBA" id="ARBA00023098"/>
    </source>
</evidence>
<dbReference type="InterPro" id="IPR020615">
    <property type="entry name" value="Thiolase_acyl_enz_int_AS"/>
</dbReference>
<dbReference type="InterPro" id="IPR016039">
    <property type="entry name" value="Thiolase-like"/>
</dbReference>
<protein>
    <submittedName>
        <fullName evidence="12">3-ketoacyl-CoA thiolase</fullName>
    </submittedName>
</protein>
<feature type="active site" description="Proton acceptor" evidence="7">
    <location>
        <position position="434"/>
    </location>
</feature>
<keyword evidence="6 8" id="KW-0012">Acyltransferase</keyword>
<evidence type="ECO:0000256" key="4">
    <source>
        <dbReference type="ARBA" id="ARBA00022963"/>
    </source>
</evidence>
<feature type="active site" description="Proton acceptor" evidence="7">
    <location>
        <position position="404"/>
    </location>
</feature>
<dbReference type="InterPro" id="IPR002155">
    <property type="entry name" value="Thiolase"/>
</dbReference>
<dbReference type="PROSITE" id="PS00737">
    <property type="entry name" value="THIOLASE_2"/>
    <property type="match status" value="1"/>
</dbReference>
<evidence type="ECO:0000259" key="10">
    <source>
        <dbReference type="Pfam" id="PF00108"/>
    </source>
</evidence>
<keyword evidence="5" id="KW-0443">Lipid metabolism</keyword>
<dbReference type="GO" id="GO:0003988">
    <property type="term" value="F:acetyl-CoA C-acyltransferase activity"/>
    <property type="evidence" value="ECO:0007669"/>
    <property type="project" value="UniProtKB-ARBA"/>
</dbReference>
<evidence type="ECO:0000256" key="1">
    <source>
        <dbReference type="ARBA" id="ARBA00010982"/>
    </source>
</evidence>
<dbReference type="InterPro" id="IPR020613">
    <property type="entry name" value="Thiolase_CS"/>
</dbReference>
<dbReference type="PIRSF" id="PIRSF000429">
    <property type="entry name" value="Ac-CoA_Ac_transf"/>
    <property type="match status" value="1"/>
</dbReference>
<feature type="domain" description="Thiolase N-terminal" evidence="10">
    <location>
        <begin position="26"/>
        <end position="299"/>
    </location>
</feature>
<dbReference type="PANTHER" id="PTHR18919">
    <property type="entry name" value="ACETYL-COA C-ACYLTRANSFERASE"/>
    <property type="match status" value="1"/>
</dbReference>
<dbReference type="SUPFAM" id="SSF53901">
    <property type="entry name" value="Thiolase-like"/>
    <property type="match status" value="2"/>
</dbReference>
<evidence type="ECO:0000256" key="2">
    <source>
        <dbReference type="ARBA" id="ARBA00022490"/>
    </source>
</evidence>
<evidence type="ECO:0000256" key="7">
    <source>
        <dbReference type="PIRSR" id="PIRSR000429-1"/>
    </source>
</evidence>
<dbReference type="Proteomes" id="UP000075260">
    <property type="component" value="Unassembled WGS sequence"/>
</dbReference>
<comment type="caution">
    <text evidence="12">The sequence shown here is derived from an EMBL/GenBank/DDBJ whole genome shotgun (WGS) entry which is preliminary data.</text>
</comment>
<evidence type="ECO:0000256" key="8">
    <source>
        <dbReference type="RuleBase" id="RU003557"/>
    </source>
</evidence>
<name>A0A150QPL8_SORCE</name>
<evidence type="ECO:0000256" key="9">
    <source>
        <dbReference type="SAM" id="MobiDB-lite"/>
    </source>
</evidence>
<organism evidence="12 13">
    <name type="scientific">Sorangium cellulosum</name>
    <name type="common">Polyangium cellulosum</name>
    <dbReference type="NCBI Taxonomy" id="56"/>
    <lineage>
        <taxon>Bacteria</taxon>
        <taxon>Pseudomonadati</taxon>
        <taxon>Myxococcota</taxon>
        <taxon>Polyangia</taxon>
        <taxon>Polyangiales</taxon>
        <taxon>Polyangiaceae</taxon>
        <taxon>Sorangium</taxon>
    </lineage>
</organism>
<gene>
    <name evidence="12" type="ORF">BE15_40275</name>
</gene>
<feature type="active site" description="Acyl-thioester intermediate" evidence="7">
    <location>
        <position position="110"/>
    </location>
</feature>
<feature type="domain" description="Thiolase C-terminal" evidence="11">
    <location>
        <begin position="308"/>
        <end position="446"/>
    </location>
</feature>
<dbReference type="GO" id="GO:0005829">
    <property type="term" value="C:cytosol"/>
    <property type="evidence" value="ECO:0007669"/>
    <property type="project" value="TreeGrafter"/>
</dbReference>
<evidence type="ECO:0000313" key="13">
    <source>
        <dbReference type="Proteomes" id="UP000075260"/>
    </source>
</evidence>
<evidence type="ECO:0000259" key="11">
    <source>
        <dbReference type="Pfam" id="PF02803"/>
    </source>
</evidence>
<comment type="similarity">
    <text evidence="1 8">Belongs to the thiolase-like superfamily. Thiolase family.</text>
</comment>
<reference evidence="12 13" key="1">
    <citation type="submission" date="2014-02" db="EMBL/GenBank/DDBJ databases">
        <title>The small core and large imbalanced accessory genome model reveals a collaborative survival strategy of Sorangium cellulosum strains in nature.</title>
        <authorList>
            <person name="Han K."/>
            <person name="Peng R."/>
            <person name="Blom J."/>
            <person name="Li Y.-Z."/>
        </authorList>
    </citation>
    <scope>NUCLEOTIDE SEQUENCE [LARGE SCALE GENOMIC DNA]</scope>
    <source>
        <strain evidence="12 13">So0008-312</strain>
    </source>
</reference>
<dbReference type="PROSITE" id="PS00099">
    <property type="entry name" value="THIOLASE_3"/>
    <property type="match status" value="1"/>
</dbReference>
<dbReference type="RefSeq" id="WP_081426439.1">
    <property type="nucleotide sequence ID" value="NZ_JEMA01000440.1"/>
</dbReference>
<evidence type="ECO:0000256" key="3">
    <source>
        <dbReference type="ARBA" id="ARBA00022679"/>
    </source>
</evidence>